<reference evidence="3 4" key="1">
    <citation type="submission" date="2016-10" db="EMBL/GenBank/DDBJ databases">
        <authorList>
            <person name="de Groot N.N."/>
        </authorList>
    </citation>
    <scope>NUCLEOTIDE SEQUENCE [LARGE SCALE GENOMIC DNA]</scope>
    <source>
        <strain evidence="3 4">CGMCC 1.9159</strain>
    </source>
</reference>
<evidence type="ECO:0000259" key="2">
    <source>
        <dbReference type="Pfam" id="PF09990"/>
    </source>
</evidence>
<dbReference type="EMBL" id="FNGP01000003">
    <property type="protein sequence ID" value="SDL57278.1"/>
    <property type="molecule type" value="Genomic_DNA"/>
</dbReference>
<name>A0A1G9L5K2_9ACTN</name>
<accession>A0A1G9L5K2</accession>
<sequence length="147" mass="15030">MDVFGIPAHPLIVHAAVVLVPLAALGALALMLVARWRRTYGWLTATFAVAGFAAALAAKSSGEALAAERGMAGTPRISAHEAWGGWAPWPALVLAIGVVALVWLTARPEPRRGPMVWTAVALTAAGALASLVVVAITGHLGATAVWG</sequence>
<dbReference type="Pfam" id="PF09990">
    <property type="entry name" value="DUF2231"/>
    <property type="match status" value="1"/>
</dbReference>
<dbReference type="InterPro" id="IPR019251">
    <property type="entry name" value="DUF2231_TM"/>
</dbReference>
<keyword evidence="1" id="KW-0812">Transmembrane</keyword>
<feature type="domain" description="DUF2231" evidence="2">
    <location>
        <begin position="5"/>
        <end position="146"/>
    </location>
</feature>
<keyword evidence="4" id="KW-1185">Reference proteome</keyword>
<evidence type="ECO:0000313" key="4">
    <source>
        <dbReference type="Proteomes" id="UP000199475"/>
    </source>
</evidence>
<feature type="transmembrane region" description="Helical" evidence="1">
    <location>
        <begin position="116"/>
        <end position="142"/>
    </location>
</feature>
<evidence type="ECO:0000313" key="3">
    <source>
        <dbReference type="EMBL" id="SDL57278.1"/>
    </source>
</evidence>
<dbReference type="RefSeq" id="WP_143008273.1">
    <property type="nucleotide sequence ID" value="NZ_FNGP01000003.1"/>
</dbReference>
<evidence type="ECO:0000256" key="1">
    <source>
        <dbReference type="SAM" id="Phobius"/>
    </source>
</evidence>
<dbReference type="STRING" id="686624.SAMN04488242_2044"/>
<feature type="transmembrane region" description="Helical" evidence="1">
    <location>
        <begin position="86"/>
        <end position="104"/>
    </location>
</feature>
<keyword evidence="1" id="KW-0472">Membrane</keyword>
<keyword evidence="1" id="KW-1133">Transmembrane helix</keyword>
<protein>
    <recommendedName>
        <fullName evidence="2">DUF2231 domain-containing protein</fullName>
    </recommendedName>
</protein>
<dbReference type="AlphaFoldDB" id="A0A1G9L5K2"/>
<dbReference type="Proteomes" id="UP000199475">
    <property type="component" value="Unassembled WGS sequence"/>
</dbReference>
<feature type="transmembrane region" description="Helical" evidence="1">
    <location>
        <begin position="40"/>
        <end position="58"/>
    </location>
</feature>
<feature type="transmembrane region" description="Helical" evidence="1">
    <location>
        <begin position="12"/>
        <end position="33"/>
    </location>
</feature>
<proteinExistence type="predicted"/>
<organism evidence="3 4">
    <name type="scientific">Tessaracoccus oleiagri</name>
    <dbReference type="NCBI Taxonomy" id="686624"/>
    <lineage>
        <taxon>Bacteria</taxon>
        <taxon>Bacillati</taxon>
        <taxon>Actinomycetota</taxon>
        <taxon>Actinomycetes</taxon>
        <taxon>Propionibacteriales</taxon>
        <taxon>Propionibacteriaceae</taxon>
        <taxon>Tessaracoccus</taxon>
    </lineage>
</organism>
<gene>
    <name evidence="3" type="ORF">SAMN04488242_2044</name>
</gene>